<comment type="caution">
    <text evidence="2">The sequence shown here is derived from an EMBL/GenBank/DDBJ whole genome shotgun (WGS) entry which is preliminary data.</text>
</comment>
<dbReference type="EMBL" id="SNVW01000020">
    <property type="protein sequence ID" value="TDN41435.1"/>
    <property type="molecule type" value="Genomic_DNA"/>
</dbReference>
<dbReference type="Proteomes" id="UP000295764">
    <property type="component" value="Unassembled WGS sequence"/>
</dbReference>
<keyword evidence="1" id="KW-0812">Transmembrane</keyword>
<gene>
    <name evidence="2" type="ORF">EDF64_12010</name>
</gene>
<sequence length="197" mass="21526">MRPSTILLAAITVVFGAATIVLAVLIGTDEGRALSTELRLGILITFGFGVACVTTEVNHRRRARLQQKAETHPGTVFVTAHATESTAADLTAWSPRLRVWFPCDLGFDRTGITSWSTRNDGQGTPIALHSEVLGFDVFREPTPRGVAYRWGIVVRLAPRTLGPGAIRLWVADDQPAQDEYAMRRTISRIESALGMGR</sequence>
<keyword evidence="1" id="KW-1133">Transmembrane helix</keyword>
<accession>A0A4R6DAI6</accession>
<reference evidence="2 3" key="1">
    <citation type="submission" date="2019-03" db="EMBL/GenBank/DDBJ databases">
        <title>Genomic analyses of the natural microbiome of Caenorhabditis elegans.</title>
        <authorList>
            <person name="Samuel B."/>
        </authorList>
    </citation>
    <scope>NUCLEOTIDE SEQUENCE [LARGE SCALE GENOMIC DNA]</scope>
    <source>
        <strain evidence="2 3">JUb65</strain>
    </source>
</reference>
<feature type="transmembrane region" description="Helical" evidence="1">
    <location>
        <begin position="7"/>
        <end position="26"/>
    </location>
</feature>
<proteinExistence type="predicted"/>
<feature type="transmembrane region" description="Helical" evidence="1">
    <location>
        <begin position="38"/>
        <end position="58"/>
    </location>
</feature>
<keyword evidence="1" id="KW-0472">Membrane</keyword>
<protein>
    <submittedName>
        <fullName evidence="2">Uncharacterized protein</fullName>
    </submittedName>
</protein>
<name>A0A4R6DAI6_9MICO</name>
<organism evidence="2 3">
    <name type="scientific">Curtobacterium flaccumfaciens</name>
    <dbReference type="NCBI Taxonomy" id="2035"/>
    <lineage>
        <taxon>Bacteria</taxon>
        <taxon>Bacillati</taxon>
        <taxon>Actinomycetota</taxon>
        <taxon>Actinomycetes</taxon>
        <taxon>Micrococcales</taxon>
        <taxon>Microbacteriaceae</taxon>
        <taxon>Curtobacterium</taxon>
    </lineage>
</organism>
<evidence type="ECO:0000313" key="3">
    <source>
        <dbReference type="Proteomes" id="UP000295764"/>
    </source>
</evidence>
<evidence type="ECO:0000256" key="1">
    <source>
        <dbReference type="SAM" id="Phobius"/>
    </source>
</evidence>
<evidence type="ECO:0000313" key="2">
    <source>
        <dbReference type="EMBL" id="TDN41435.1"/>
    </source>
</evidence>
<dbReference type="AlphaFoldDB" id="A0A4R6DAI6"/>